<dbReference type="PANTHER" id="PTHR33337:SF40">
    <property type="entry name" value="CENP-V_GFA DOMAIN-CONTAINING PROTEIN-RELATED"/>
    <property type="match status" value="1"/>
</dbReference>
<comment type="similarity">
    <text evidence="1">Belongs to the Gfa family.</text>
</comment>
<keyword evidence="7" id="KW-1185">Reference proteome</keyword>
<dbReference type="InterPro" id="IPR006913">
    <property type="entry name" value="CENP-V/GFA"/>
</dbReference>
<dbReference type="InterPro" id="IPR011057">
    <property type="entry name" value="Mss4-like_sf"/>
</dbReference>
<evidence type="ECO:0000313" key="7">
    <source>
        <dbReference type="Proteomes" id="UP000236884"/>
    </source>
</evidence>
<dbReference type="SUPFAM" id="SSF51316">
    <property type="entry name" value="Mss4-like"/>
    <property type="match status" value="1"/>
</dbReference>
<evidence type="ECO:0000256" key="2">
    <source>
        <dbReference type="ARBA" id="ARBA00022723"/>
    </source>
</evidence>
<keyword evidence="3" id="KW-0862">Zinc</keyword>
<evidence type="ECO:0000256" key="3">
    <source>
        <dbReference type="ARBA" id="ARBA00022833"/>
    </source>
</evidence>
<evidence type="ECO:0000313" key="6">
    <source>
        <dbReference type="EMBL" id="BAT58452.1"/>
    </source>
</evidence>
<dbReference type="Proteomes" id="UP000236884">
    <property type="component" value="Chromosome"/>
</dbReference>
<organism evidence="6 7">
    <name type="scientific">Variibacter gotjawalensis</name>
    <dbReference type="NCBI Taxonomy" id="1333996"/>
    <lineage>
        <taxon>Bacteria</taxon>
        <taxon>Pseudomonadati</taxon>
        <taxon>Pseudomonadota</taxon>
        <taxon>Alphaproteobacteria</taxon>
        <taxon>Hyphomicrobiales</taxon>
        <taxon>Nitrobacteraceae</taxon>
        <taxon>Variibacter</taxon>
    </lineage>
</organism>
<protein>
    <submittedName>
        <fullName evidence="6">Glutathione-dependent formaldehyde-activating enzyme</fullName>
    </submittedName>
</protein>
<dbReference type="AlphaFoldDB" id="A0A0S3PRB7"/>
<dbReference type="EMBL" id="AP014946">
    <property type="protein sequence ID" value="BAT58452.1"/>
    <property type="molecule type" value="Genomic_DNA"/>
</dbReference>
<dbReference type="GO" id="GO:0046872">
    <property type="term" value="F:metal ion binding"/>
    <property type="evidence" value="ECO:0007669"/>
    <property type="project" value="UniProtKB-KW"/>
</dbReference>
<evidence type="ECO:0000259" key="5">
    <source>
        <dbReference type="PROSITE" id="PS51891"/>
    </source>
</evidence>
<proteinExistence type="inferred from homology"/>
<feature type="domain" description="CENP-V/GFA" evidence="5">
    <location>
        <begin position="3"/>
        <end position="120"/>
    </location>
</feature>
<dbReference type="RefSeq" id="WP_096352381.1">
    <property type="nucleotide sequence ID" value="NZ_AP014946.1"/>
</dbReference>
<name>A0A0S3PRB7_9BRAD</name>
<accession>A0A0S3PRB7</accession>
<dbReference type="GO" id="GO:0016846">
    <property type="term" value="F:carbon-sulfur lyase activity"/>
    <property type="evidence" value="ECO:0007669"/>
    <property type="project" value="InterPro"/>
</dbReference>
<reference evidence="6 7" key="1">
    <citation type="submission" date="2015-08" db="EMBL/GenBank/DDBJ databases">
        <title>Investigation of the bacterial diversity of lava forest soil.</title>
        <authorList>
            <person name="Lee J.S."/>
        </authorList>
    </citation>
    <scope>NUCLEOTIDE SEQUENCE [LARGE SCALE GENOMIC DNA]</scope>
    <source>
        <strain evidence="6 7">GJW-30</strain>
    </source>
</reference>
<evidence type="ECO:0000256" key="4">
    <source>
        <dbReference type="ARBA" id="ARBA00023239"/>
    </source>
</evidence>
<gene>
    <name evidence="6" type="ORF">GJW-30_1_00977</name>
</gene>
<dbReference type="OrthoDB" id="9807246at2"/>
<dbReference type="Gene3D" id="3.90.1590.10">
    <property type="entry name" value="glutathione-dependent formaldehyde- activating enzyme (gfa)"/>
    <property type="match status" value="1"/>
</dbReference>
<dbReference type="PANTHER" id="PTHR33337">
    <property type="entry name" value="GFA DOMAIN-CONTAINING PROTEIN"/>
    <property type="match status" value="1"/>
</dbReference>
<keyword evidence="2" id="KW-0479">Metal-binding</keyword>
<sequence>MALTGGCYCGAVRYEAGGKPLLKAQCHCRACQHVSGGGPNLFMLVKPDEFRFTKGEPKTFKRPDLENAVTREFCAECGTHLTTRRPGLPAVVLKIGTLDNPADFGGPAIAIFTGEMAPFHHIPDGMPAFEALPPGRS</sequence>
<dbReference type="Pfam" id="PF04828">
    <property type="entry name" value="GFA"/>
    <property type="match status" value="1"/>
</dbReference>
<keyword evidence="4" id="KW-0456">Lyase</keyword>
<dbReference type="PROSITE" id="PS51891">
    <property type="entry name" value="CENP_V_GFA"/>
    <property type="match status" value="1"/>
</dbReference>
<dbReference type="KEGG" id="vgo:GJW-30_1_00977"/>
<evidence type="ECO:0000256" key="1">
    <source>
        <dbReference type="ARBA" id="ARBA00005495"/>
    </source>
</evidence>